<name>A0A8B8C5S1_CRAVI</name>
<feature type="region of interest" description="Disordered" evidence="1">
    <location>
        <begin position="158"/>
        <end position="322"/>
    </location>
</feature>
<dbReference type="GeneID" id="111116364"/>
<dbReference type="Proteomes" id="UP000694844">
    <property type="component" value="Chromosome 10"/>
</dbReference>
<feature type="region of interest" description="Disordered" evidence="1">
    <location>
        <begin position="54"/>
        <end position="83"/>
    </location>
</feature>
<dbReference type="AlphaFoldDB" id="A0A8B8C5S1"/>
<dbReference type="OrthoDB" id="10063408at2759"/>
<gene>
    <name evidence="3" type="primary">LOC111116364</name>
</gene>
<keyword evidence="2" id="KW-1185">Reference proteome</keyword>
<sequence length="372" mass="39584">MAEIMWAEVKSNRNEGLFSLIKSVYPLNAASQYHYTTPLFDTWTGIPNNDLGDWDIRPGNTDAESESDIISTPGTSNSPSSPPAVFLESGNSIPPNLTVSDNTIRKRKEAGDQEFSFDFLQDSDLDKTLTAGRPAGTITSPLIITSDSDSLEQEIASNQNISNDKEAEVSDNLPGKRTLRRTKKGKEGIGGTTRHLEMTKAVESHVPQSGVIPSTNSRSASSVTSQPTTSQNTTSQTTTSQASTSPTTTSQTSTSQSVITTNSRSASSITSQPTTSQASTSQTSTSQSVITTYNRTASSITSQPTTSQASTSQSVITTNSRSGGDVTEIISLDGNFGLVHKKSAGEGTGLARRKESFFMDQDKVDAFVSTYG</sequence>
<reference evidence="3" key="1">
    <citation type="submission" date="2025-08" db="UniProtKB">
        <authorList>
            <consortium name="RefSeq"/>
        </authorList>
    </citation>
    <scope>IDENTIFICATION</scope>
    <source>
        <tissue evidence="3">Whole sample</tissue>
    </source>
</reference>
<dbReference type="KEGG" id="cvn:111116364"/>
<feature type="compositionally biased region" description="Basic and acidic residues" evidence="1">
    <location>
        <begin position="194"/>
        <end position="203"/>
    </location>
</feature>
<evidence type="ECO:0000313" key="3">
    <source>
        <dbReference type="RefSeq" id="XP_022311058.1"/>
    </source>
</evidence>
<organism evidence="2 3">
    <name type="scientific">Crassostrea virginica</name>
    <name type="common">Eastern oyster</name>
    <dbReference type="NCBI Taxonomy" id="6565"/>
    <lineage>
        <taxon>Eukaryota</taxon>
        <taxon>Metazoa</taxon>
        <taxon>Spiralia</taxon>
        <taxon>Lophotrochozoa</taxon>
        <taxon>Mollusca</taxon>
        <taxon>Bivalvia</taxon>
        <taxon>Autobranchia</taxon>
        <taxon>Pteriomorphia</taxon>
        <taxon>Ostreida</taxon>
        <taxon>Ostreoidea</taxon>
        <taxon>Ostreidae</taxon>
        <taxon>Crassostrea</taxon>
    </lineage>
</organism>
<protein>
    <submittedName>
        <fullName evidence="3">Cell wall protein DAN4-like</fullName>
    </submittedName>
</protein>
<evidence type="ECO:0000313" key="2">
    <source>
        <dbReference type="Proteomes" id="UP000694844"/>
    </source>
</evidence>
<evidence type="ECO:0000256" key="1">
    <source>
        <dbReference type="SAM" id="MobiDB-lite"/>
    </source>
</evidence>
<feature type="compositionally biased region" description="Low complexity" evidence="1">
    <location>
        <begin position="214"/>
        <end position="318"/>
    </location>
</feature>
<accession>A0A8B8C5S1</accession>
<dbReference type="RefSeq" id="XP_022311058.1">
    <property type="nucleotide sequence ID" value="XM_022455350.1"/>
</dbReference>
<proteinExistence type="predicted"/>